<dbReference type="Pfam" id="PF00535">
    <property type="entry name" value="Glycos_transf_2"/>
    <property type="match status" value="1"/>
</dbReference>
<dbReference type="InterPro" id="IPR001173">
    <property type="entry name" value="Glyco_trans_2-like"/>
</dbReference>
<name>A0ABP5MR91_9MICO</name>
<evidence type="ECO:0000313" key="7">
    <source>
        <dbReference type="EMBL" id="GAA2176592.1"/>
    </source>
</evidence>
<keyword evidence="8" id="KW-1185">Reference proteome</keyword>
<reference evidence="8" key="1">
    <citation type="journal article" date="2019" name="Int. J. Syst. Evol. Microbiol.">
        <title>The Global Catalogue of Microorganisms (GCM) 10K type strain sequencing project: providing services to taxonomists for standard genome sequencing and annotation.</title>
        <authorList>
            <consortium name="The Broad Institute Genomics Platform"/>
            <consortium name="The Broad Institute Genome Sequencing Center for Infectious Disease"/>
            <person name="Wu L."/>
            <person name="Ma J."/>
        </authorList>
    </citation>
    <scope>NUCLEOTIDE SEQUENCE [LARGE SCALE GENOMIC DNA]</scope>
    <source>
        <strain evidence="8">JCM 16026</strain>
    </source>
</reference>
<dbReference type="EMBL" id="BAAAQT010000008">
    <property type="protein sequence ID" value="GAA2176592.1"/>
    <property type="molecule type" value="Genomic_DNA"/>
</dbReference>
<evidence type="ECO:0000256" key="1">
    <source>
        <dbReference type="ARBA" id="ARBA00004776"/>
    </source>
</evidence>
<dbReference type="Pfam" id="PF02709">
    <property type="entry name" value="Glyco_transf_7C"/>
    <property type="match status" value="1"/>
</dbReference>
<comment type="similarity">
    <text evidence="2">Belongs to the glycosyltransferase 2 family.</text>
</comment>
<comment type="caution">
    <text evidence="7">The sequence shown here is derived from an EMBL/GenBank/DDBJ whole genome shotgun (WGS) entry which is preliminary data.</text>
</comment>
<evidence type="ECO:0000313" key="8">
    <source>
        <dbReference type="Proteomes" id="UP001501599"/>
    </source>
</evidence>
<dbReference type="Proteomes" id="UP001501599">
    <property type="component" value="Unassembled WGS sequence"/>
</dbReference>
<protein>
    <recommendedName>
        <fullName evidence="9">Glycosyltransferase</fullName>
    </recommendedName>
</protein>
<evidence type="ECO:0000259" key="5">
    <source>
        <dbReference type="Pfam" id="PF00535"/>
    </source>
</evidence>
<dbReference type="InterPro" id="IPR027791">
    <property type="entry name" value="Galactosyl_T_C"/>
</dbReference>
<dbReference type="PANTHER" id="PTHR43179">
    <property type="entry name" value="RHAMNOSYLTRANSFERASE WBBL"/>
    <property type="match status" value="1"/>
</dbReference>
<feature type="domain" description="Glycosyltransferase 2-like" evidence="5">
    <location>
        <begin position="27"/>
        <end position="139"/>
    </location>
</feature>
<proteinExistence type="inferred from homology"/>
<sequence length="429" mass="45972">MTAPFGMPLVGNDWRDAPVDDAPRSVSVIVAHYDQQAELDRTIAALRRQTHPRHLLEIVVADDGSPTAPVVPDDVVLVRQADEGFRLAAVRNLGVRASSGDVLCFLDADTTPEPEYVARIAALPSAAPDVVAVGRRRHADLAGVPHDAPVEVAGPAHAIDEPAWLADAYARSHDLLDADARSYRFVIGAVVACSRWLLDDVGGFDESFATYGGEDWEWAHRAWSRGAALAHVPDAIAWHDGPDWAGRDEGERRRRKNVETTTLARTIGVPGSAPRALAIAPPDVVVVLASAPSLAAAIVCVDGMLAVFPTARVVVPRHVHEALAADARIVGEVPRDHRATVTLAVPVLLGDAASAALRAAVETTGDGEVGEVELGEAITIAAVRAHERDRRWGRPTGWRTERLTVPDVLVLDDEPDLEAYLGGWWPPRS</sequence>
<evidence type="ECO:0008006" key="9">
    <source>
        <dbReference type="Google" id="ProtNLM"/>
    </source>
</evidence>
<accession>A0ABP5MR91</accession>
<evidence type="ECO:0000256" key="3">
    <source>
        <dbReference type="ARBA" id="ARBA00022676"/>
    </source>
</evidence>
<gene>
    <name evidence="7" type="ORF">GCM10009846_31000</name>
</gene>
<dbReference type="SUPFAM" id="SSF53448">
    <property type="entry name" value="Nucleotide-diphospho-sugar transferases"/>
    <property type="match status" value="1"/>
</dbReference>
<organism evidence="7 8">
    <name type="scientific">Agrococcus versicolor</name>
    <dbReference type="NCBI Taxonomy" id="501482"/>
    <lineage>
        <taxon>Bacteria</taxon>
        <taxon>Bacillati</taxon>
        <taxon>Actinomycetota</taxon>
        <taxon>Actinomycetes</taxon>
        <taxon>Micrococcales</taxon>
        <taxon>Microbacteriaceae</taxon>
        <taxon>Agrococcus</taxon>
    </lineage>
</organism>
<dbReference type="Gene3D" id="3.90.550.10">
    <property type="entry name" value="Spore Coat Polysaccharide Biosynthesis Protein SpsA, Chain A"/>
    <property type="match status" value="1"/>
</dbReference>
<keyword evidence="3" id="KW-0328">Glycosyltransferase</keyword>
<evidence type="ECO:0000259" key="6">
    <source>
        <dbReference type="Pfam" id="PF02709"/>
    </source>
</evidence>
<feature type="domain" description="Galactosyltransferase C-terminal" evidence="6">
    <location>
        <begin position="182"/>
        <end position="233"/>
    </location>
</feature>
<dbReference type="RefSeq" id="WP_344345022.1">
    <property type="nucleotide sequence ID" value="NZ_BAAAQT010000008.1"/>
</dbReference>
<dbReference type="InterPro" id="IPR029044">
    <property type="entry name" value="Nucleotide-diphossugar_trans"/>
</dbReference>
<keyword evidence="4" id="KW-0808">Transferase</keyword>
<evidence type="ECO:0000256" key="4">
    <source>
        <dbReference type="ARBA" id="ARBA00022679"/>
    </source>
</evidence>
<comment type="pathway">
    <text evidence="1">Cell wall biogenesis; cell wall polysaccharide biosynthesis.</text>
</comment>
<evidence type="ECO:0000256" key="2">
    <source>
        <dbReference type="ARBA" id="ARBA00006739"/>
    </source>
</evidence>
<dbReference type="PANTHER" id="PTHR43179:SF12">
    <property type="entry name" value="GALACTOFURANOSYLTRANSFERASE GLFT2"/>
    <property type="match status" value="1"/>
</dbReference>